<dbReference type="InterPro" id="IPR011206">
    <property type="entry name" value="Citrate_lyase_beta/mcl1/mcl2"/>
</dbReference>
<comment type="cofactor">
    <cofactor evidence="1">
        <name>Mg(2+)</name>
        <dbReference type="ChEBI" id="CHEBI:18420"/>
    </cofactor>
</comment>
<dbReference type="PANTHER" id="PTHR32308">
    <property type="entry name" value="LYASE BETA SUBUNIT, PUTATIVE (AFU_ORTHOLOGUE AFUA_4G13030)-RELATED"/>
    <property type="match status" value="1"/>
</dbReference>
<proteinExistence type="inferred from homology"/>
<comment type="caution">
    <text evidence="6">The sequence shown here is derived from an EMBL/GenBank/DDBJ whole genome shotgun (WGS) entry which is preliminary data.</text>
</comment>
<protein>
    <submittedName>
        <fullName evidence="6">CoA ester lyase</fullName>
    </submittedName>
</protein>
<dbReference type="InterPro" id="IPR005000">
    <property type="entry name" value="Aldolase/citrate-lyase_domain"/>
</dbReference>
<dbReference type="Gene3D" id="3.20.20.60">
    <property type="entry name" value="Phosphoenolpyruvate-binding domains"/>
    <property type="match status" value="1"/>
</dbReference>
<keyword evidence="6" id="KW-0456">Lyase</keyword>
<evidence type="ECO:0000259" key="5">
    <source>
        <dbReference type="Pfam" id="PF03328"/>
    </source>
</evidence>
<dbReference type="EMBL" id="JANJOU010000002">
    <property type="protein sequence ID" value="MCR0981329.1"/>
    <property type="molecule type" value="Genomic_DNA"/>
</dbReference>
<keyword evidence="4" id="KW-0460">Magnesium</keyword>
<sequence>MLIAPLFVPGHRPERFAKAAAAGADAVIIDLEDAVPPEEKAAARANAAAARLDGIPVYVRINPAGTRWYSEDVAALADADLAGILLPKAESPATIDAMRRLIGVLDVIPLIESARGLAAVREIAAGGAAALAFGSLDFAADLGCAHTRQALLAARSELVLASRLAGIGAPLDGVTARINEDALAEDDARHAAELGFGGKLVIHPRQVAPVLRGFAPGPGEVEWARRVMDAGGGGAVSVDGMMIDAPVRMRAERILARAR</sequence>
<evidence type="ECO:0000313" key="7">
    <source>
        <dbReference type="Proteomes" id="UP001524642"/>
    </source>
</evidence>
<reference evidence="6 7" key="1">
    <citation type="submission" date="2022-06" db="EMBL/GenBank/DDBJ databases">
        <title>Roseomonas CN29.</title>
        <authorList>
            <person name="Cheng Y."/>
            <person name="He X."/>
        </authorList>
    </citation>
    <scope>NUCLEOTIDE SEQUENCE [LARGE SCALE GENOMIC DNA]</scope>
    <source>
        <strain evidence="6 7">CN29</strain>
    </source>
</reference>
<accession>A0ABT1WZS1</accession>
<dbReference type="SUPFAM" id="SSF51621">
    <property type="entry name" value="Phosphoenolpyruvate/pyruvate domain"/>
    <property type="match status" value="1"/>
</dbReference>
<organism evidence="6 7">
    <name type="scientific">Roseomonas populi</name>
    <dbReference type="NCBI Taxonomy" id="3121582"/>
    <lineage>
        <taxon>Bacteria</taxon>
        <taxon>Pseudomonadati</taxon>
        <taxon>Pseudomonadota</taxon>
        <taxon>Alphaproteobacteria</taxon>
        <taxon>Acetobacterales</taxon>
        <taxon>Roseomonadaceae</taxon>
        <taxon>Roseomonas</taxon>
    </lineage>
</organism>
<evidence type="ECO:0000256" key="3">
    <source>
        <dbReference type="ARBA" id="ARBA00022723"/>
    </source>
</evidence>
<evidence type="ECO:0000256" key="4">
    <source>
        <dbReference type="ARBA" id="ARBA00022842"/>
    </source>
</evidence>
<evidence type="ECO:0000256" key="1">
    <source>
        <dbReference type="ARBA" id="ARBA00001946"/>
    </source>
</evidence>
<dbReference type="RefSeq" id="WP_257715002.1">
    <property type="nucleotide sequence ID" value="NZ_JANJOU010000002.1"/>
</dbReference>
<dbReference type="PIRSF" id="PIRSF015582">
    <property type="entry name" value="Cit_lyase_B"/>
    <property type="match status" value="1"/>
</dbReference>
<dbReference type="InterPro" id="IPR040442">
    <property type="entry name" value="Pyrv_kinase-like_dom_sf"/>
</dbReference>
<keyword evidence="7" id="KW-1185">Reference proteome</keyword>
<evidence type="ECO:0000313" key="6">
    <source>
        <dbReference type="EMBL" id="MCR0981329.1"/>
    </source>
</evidence>
<dbReference type="InterPro" id="IPR015813">
    <property type="entry name" value="Pyrv/PenolPyrv_kinase-like_dom"/>
</dbReference>
<dbReference type="Proteomes" id="UP001524642">
    <property type="component" value="Unassembled WGS sequence"/>
</dbReference>
<dbReference type="GO" id="GO:0016829">
    <property type="term" value="F:lyase activity"/>
    <property type="evidence" value="ECO:0007669"/>
    <property type="project" value="UniProtKB-KW"/>
</dbReference>
<evidence type="ECO:0000256" key="2">
    <source>
        <dbReference type="ARBA" id="ARBA00005568"/>
    </source>
</evidence>
<keyword evidence="3" id="KW-0479">Metal-binding</keyword>
<comment type="similarity">
    <text evidence="2">Belongs to the HpcH/HpaI aldolase family.</text>
</comment>
<name>A0ABT1WZS1_9PROT</name>
<gene>
    <name evidence="6" type="ORF">NRP21_04600</name>
</gene>
<dbReference type="Pfam" id="PF03328">
    <property type="entry name" value="HpcH_HpaI"/>
    <property type="match status" value="1"/>
</dbReference>
<dbReference type="PANTHER" id="PTHR32308:SF10">
    <property type="entry name" value="CITRATE LYASE SUBUNIT BETA"/>
    <property type="match status" value="1"/>
</dbReference>
<feature type="domain" description="HpcH/HpaI aldolase/citrate lyase" evidence="5">
    <location>
        <begin position="6"/>
        <end position="204"/>
    </location>
</feature>